<feature type="domain" description="tRNA (guanine-N(1)-)-methyltransferase C-terminal" evidence="18">
    <location>
        <begin position="250"/>
        <end position="428"/>
    </location>
</feature>
<dbReference type="Proteomes" id="UP001194469">
    <property type="component" value="Unassembled WGS sequence"/>
</dbReference>
<proteinExistence type="inferred from homology"/>
<evidence type="ECO:0000256" key="1">
    <source>
        <dbReference type="ARBA" id="ARBA00002634"/>
    </source>
</evidence>
<feature type="binding site" evidence="15">
    <location>
        <begin position="132"/>
        <end position="137"/>
    </location>
    <ligand>
        <name>S-adenosyl-L-methionine</name>
        <dbReference type="ChEBI" id="CHEBI:59789"/>
    </ligand>
</feature>
<feature type="binding site" evidence="15">
    <location>
        <position position="112"/>
    </location>
    <ligand>
        <name>S-adenosyl-L-methionine</name>
        <dbReference type="ChEBI" id="CHEBI:59789"/>
    </ligand>
</feature>
<dbReference type="CDD" id="cd18085">
    <property type="entry name" value="TM1570-like"/>
    <property type="match status" value="1"/>
</dbReference>
<dbReference type="InterPro" id="IPR029028">
    <property type="entry name" value="Alpha/beta_knot_MTases"/>
</dbReference>
<dbReference type="SUPFAM" id="SSF75217">
    <property type="entry name" value="alpha/beta knot"/>
    <property type="match status" value="2"/>
</dbReference>
<evidence type="ECO:0000256" key="12">
    <source>
        <dbReference type="ARBA" id="ARBA00029736"/>
    </source>
</evidence>
<dbReference type="InterPro" id="IPR023148">
    <property type="entry name" value="tRNA_m1G_MeTrfase_C_sf"/>
</dbReference>
<evidence type="ECO:0000313" key="20">
    <source>
        <dbReference type="Proteomes" id="UP001194469"/>
    </source>
</evidence>
<evidence type="ECO:0000256" key="9">
    <source>
        <dbReference type="ARBA" id="ARBA00022679"/>
    </source>
</evidence>
<accession>A0ABS0J5T3</accession>
<comment type="caution">
    <text evidence="19">The sequence shown here is derived from an EMBL/GenBank/DDBJ whole genome shotgun (WGS) entry which is preliminary data.</text>
</comment>
<dbReference type="EC" id="2.1.1.228" evidence="5 15"/>
<keyword evidence="20" id="KW-1185">Reference proteome</keyword>
<evidence type="ECO:0000256" key="15">
    <source>
        <dbReference type="HAMAP-Rule" id="MF_00605"/>
    </source>
</evidence>
<dbReference type="HAMAP" id="MF_00605">
    <property type="entry name" value="TrmD"/>
    <property type="match status" value="1"/>
</dbReference>
<dbReference type="GO" id="GO:0032259">
    <property type="term" value="P:methylation"/>
    <property type="evidence" value="ECO:0007669"/>
    <property type="project" value="UniProtKB-KW"/>
</dbReference>
<evidence type="ECO:0000256" key="3">
    <source>
        <dbReference type="ARBA" id="ARBA00007630"/>
    </source>
</evidence>
<dbReference type="InterPro" id="IPR002649">
    <property type="entry name" value="tRNA_m1G_MeTrfase_TrmD"/>
</dbReference>
<comment type="subcellular location">
    <subcellularLocation>
        <location evidence="2 15 16">Cytoplasm</location>
    </subcellularLocation>
</comment>
<dbReference type="InterPro" id="IPR019230">
    <property type="entry name" value="RNA_MeTrfase_C_dom"/>
</dbReference>
<evidence type="ECO:0000256" key="16">
    <source>
        <dbReference type="RuleBase" id="RU003464"/>
    </source>
</evidence>
<protein>
    <recommendedName>
        <fullName evidence="6 15">tRNA (guanine-N(1)-)-methyltransferase</fullName>
        <ecNumber evidence="5 15">2.1.1.228</ecNumber>
    </recommendedName>
    <alternativeName>
        <fullName evidence="12 15">M1G-methyltransferase</fullName>
    </alternativeName>
    <alternativeName>
        <fullName evidence="13 15">tRNA [GM37] methyltransferase</fullName>
    </alternativeName>
</protein>
<sequence length="431" mass="47453">MHFSLVTLFPEFFDSPLSAGLMAKARESGTVDFSFRNPRDATADRHRTVDDRPYGGGPGMVMLPEPLAVTLRALREDAPKARILMMAPRGRRFTQQLARELAREEHVAILCGRYEGFDARIEELFDIEPVCVGDFVLNGGETAALNVIEAVARLVPGFMGKEESGEDESFSEGLLEYPHYTRPEVFEGLPVPDVLRSGDHGRIAAWRREQSLAATLRLRPELLPEAPLTETDMTFLRHKAAETVERAGRNLHCALVHYPVLNKEKKSVAVSLTNLDIHDIGRCSCTYGLGGYYIVTPIEDQRRLLDGILRHWTEGPGLAANPDRGEALGLVRGADTVQDAVDDITRRTGQRPLVIATSARGAGDTTVGQVRSILAERPVLLLFGTGHGLSPHLVAACDGTLRPVRWMDGYNHLSVRTAAAIIMDRILGDCY</sequence>
<keyword evidence="7 15" id="KW-0963">Cytoplasm</keyword>
<evidence type="ECO:0000256" key="4">
    <source>
        <dbReference type="ARBA" id="ARBA00011738"/>
    </source>
</evidence>
<evidence type="ECO:0000256" key="6">
    <source>
        <dbReference type="ARBA" id="ARBA00014679"/>
    </source>
</evidence>
<organism evidence="19 20">
    <name type="scientific">Nitratidesulfovibrio oxamicus</name>
    <dbReference type="NCBI Taxonomy" id="32016"/>
    <lineage>
        <taxon>Bacteria</taxon>
        <taxon>Pseudomonadati</taxon>
        <taxon>Thermodesulfobacteriota</taxon>
        <taxon>Desulfovibrionia</taxon>
        <taxon>Desulfovibrionales</taxon>
        <taxon>Desulfovibrionaceae</taxon>
        <taxon>Nitratidesulfovibrio</taxon>
    </lineage>
</organism>
<keyword evidence="11 15" id="KW-0819">tRNA processing</keyword>
<gene>
    <name evidence="15 19" type="primary">trmD</name>
    <name evidence="19" type="ORF">FVW20_12495</name>
</gene>
<evidence type="ECO:0000256" key="11">
    <source>
        <dbReference type="ARBA" id="ARBA00022694"/>
    </source>
</evidence>
<dbReference type="InterPro" id="IPR016009">
    <property type="entry name" value="tRNA_MeTrfase_TRMD/TRM10"/>
</dbReference>
<dbReference type="InterPro" id="IPR029026">
    <property type="entry name" value="tRNA_m1G_MTases_N"/>
</dbReference>
<dbReference type="PANTHER" id="PTHR46417">
    <property type="entry name" value="TRNA (GUANINE-N(1)-)-METHYLTRANSFERASE"/>
    <property type="match status" value="1"/>
</dbReference>
<comment type="catalytic activity">
    <reaction evidence="14 15 16">
        <text>guanosine(37) in tRNA + S-adenosyl-L-methionine = N(1)-methylguanosine(37) in tRNA + S-adenosyl-L-homocysteine + H(+)</text>
        <dbReference type="Rhea" id="RHEA:36899"/>
        <dbReference type="Rhea" id="RHEA-COMP:10145"/>
        <dbReference type="Rhea" id="RHEA-COMP:10147"/>
        <dbReference type="ChEBI" id="CHEBI:15378"/>
        <dbReference type="ChEBI" id="CHEBI:57856"/>
        <dbReference type="ChEBI" id="CHEBI:59789"/>
        <dbReference type="ChEBI" id="CHEBI:73542"/>
        <dbReference type="ChEBI" id="CHEBI:74269"/>
        <dbReference type="EC" id="2.1.1.228"/>
    </reaction>
</comment>
<evidence type="ECO:0000256" key="8">
    <source>
        <dbReference type="ARBA" id="ARBA00022603"/>
    </source>
</evidence>
<evidence type="ECO:0000256" key="10">
    <source>
        <dbReference type="ARBA" id="ARBA00022691"/>
    </source>
</evidence>
<dbReference type="Pfam" id="PF01746">
    <property type="entry name" value="tRNA_m1G_MT"/>
    <property type="match status" value="1"/>
</dbReference>
<evidence type="ECO:0000256" key="2">
    <source>
        <dbReference type="ARBA" id="ARBA00004496"/>
    </source>
</evidence>
<dbReference type="RefSeq" id="WP_196609875.1">
    <property type="nucleotide sequence ID" value="NZ_VRYY01000379.1"/>
</dbReference>
<comment type="function">
    <text evidence="1 15 16">Specifically methylates guanosine-37 in various tRNAs.</text>
</comment>
<dbReference type="Pfam" id="PF09936">
    <property type="entry name" value="Methyltrn_RNA_4"/>
    <property type="match status" value="1"/>
</dbReference>
<dbReference type="NCBIfam" id="NF000648">
    <property type="entry name" value="PRK00026.1"/>
    <property type="match status" value="1"/>
</dbReference>
<dbReference type="PANTHER" id="PTHR46417:SF1">
    <property type="entry name" value="TRNA (GUANINE-N(1)-)-METHYLTRANSFERASE"/>
    <property type="match status" value="1"/>
</dbReference>
<evidence type="ECO:0000259" key="18">
    <source>
        <dbReference type="Pfam" id="PF09936"/>
    </source>
</evidence>
<feature type="domain" description="tRNA methyltransferase TRMD/TRM10-type" evidence="17">
    <location>
        <begin position="1"/>
        <end position="223"/>
    </location>
</feature>
<evidence type="ECO:0000259" key="17">
    <source>
        <dbReference type="Pfam" id="PF01746"/>
    </source>
</evidence>
<evidence type="ECO:0000313" key="19">
    <source>
        <dbReference type="EMBL" id="MBG3877807.1"/>
    </source>
</evidence>
<dbReference type="EMBL" id="VRYY01000379">
    <property type="protein sequence ID" value="MBG3877807.1"/>
    <property type="molecule type" value="Genomic_DNA"/>
</dbReference>
<evidence type="ECO:0000256" key="14">
    <source>
        <dbReference type="ARBA" id="ARBA00047783"/>
    </source>
</evidence>
<dbReference type="GO" id="GO:0052906">
    <property type="term" value="F:tRNA (guanine(37)-N1)-methyltransferase activity"/>
    <property type="evidence" value="ECO:0007669"/>
    <property type="project" value="UniProtKB-EC"/>
</dbReference>
<comment type="subunit">
    <text evidence="4 15 16">Homodimer.</text>
</comment>
<dbReference type="Gene3D" id="3.40.1280.10">
    <property type="match status" value="2"/>
</dbReference>
<keyword evidence="9 15" id="KW-0808">Transferase</keyword>
<keyword evidence="8 15" id="KW-0489">Methyltransferase</keyword>
<keyword evidence="10 15" id="KW-0949">S-adenosyl-L-methionine</keyword>
<comment type="similarity">
    <text evidence="3 15 16">Belongs to the RNA methyltransferase TrmD family.</text>
</comment>
<reference evidence="19 20" key="1">
    <citation type="submission" date="2019-08" db="EMBL/GenBank/DDBJ databases">
        <authorList>
            <person name="Luo N."/>
        </authorList>
    </citation>
    <scope>NUCLEOTIDE SEQUENCE [LARGE SCALE GENOMIC DNA]</scope>
    <source>
        <strain evidence="19 20">NCIMB 9442</strain>
    </source>
</reference>
<evidence type="ECO:0000256" key="13">
    <source>
        <dbReference type="ARBA" id="ARBA00033392"/>
    </source>
</evidence>
<name>A0ABS0J5T3_9BACT</name>
<dbReference type="CDD" id="cd18080">
    <property type="entry name" value="TrmD-like"/>
    <property type="match status" value="1"/>
</dbReference>
<evidence type="ECO:0000256" key="7">
    <source>
        <dbReference type="ARBA" id="ARBA00022490"/>
    </source>
</evidence>
<dbReference type="NCBIfam" id="TIGR00088">
    <property type="entry name" value="trmD"/>
    <property type="match status" value="1"/>
</dbReference>
<evidence type="ECO:0000256" key="5">
    <source>
        <dbReference type="ARBA" id="ARBA00012807"/>
    </source>
</evidence>
<dbReference type="Gene3D" id="1.10.1270.20">
    <property type="entry name" value="tRNA(m1g37)methyltransferase, domain 2"/>
    <property type="match status" value="1"/>
</dbReference>